<dbReference type="InterPro" id="IPR000192">
    <property type="entry name" value="Aminotrans_V_dom"/>
</dbReference>
<evidence type="ECO:0000313" key="12">
    <source>
        <dbReference type="EMBL" id="AJY76110.1"/>
    </source>
</evidence>
<keyword evidence="8" id="KW-0411">Iron-sulfur</keyword>
<dbReference type="AlphaFoldDB" id="A0A0D5NLV3"/>
<dbReference type="Gene3D" id="3.90.1150.10">
    <property type="entry name" value="Aspartate Aminotransferase, domain 1"/>
    <property type="match status" value="1"/>
</dbReference>
<dbReference type="OrthoDB" id="9808002at2"/>
<dbReference type="EMBL" id="CP011058">
    <property type="protein sequence ID" value="AJY76110.1"/>
    <property type="molecule type" value="Genomic_DNA"/>
</dbReference>
<dbReference type="PROSITE" id="PS00595">
    <property type="entry name" value="AA_TRANSFER_CLASS_5"/>
    <property type="match status" value="1"/>
</dbReference>
<accession>A0A0D5NLV3</accession>
<dbReference type="InterPro" id="IPR020578">
    <property type="entry name" value="Aminotrans_V_PyrdxlP_BS"/>
</dbReference>
<dbReference type="InterPro" id="IPR016454">
    <property type="entry name" value="Cysteine_dSase"/>
</dbReference>
<dbReference type="InterPro" id="IPR015424">
    <property type="entry name" value="PyrdxlP-dep_Trfase"/>
</dbReference>
<feature type="domain" description="Aminotransferase class V" evidence="11">
    <location>
        <begin position="5"/>
        <end position="367"/>
    </location>
</feature>
<reference evidence="13" key="2">
    <citation type="submission" date="2015-03" db="EMBL/GenBank/DDBJ databases">
        <title>Genome sequence of Paenibacillus beijingensis strain DSM 24997T.</title>
        <authorList>
            <person name="Kwak Y."/>
            <person name="Shin J.-H."/>
        </authorList>
    </citation>
    <scope>NUCLEOTIDE SEQUENCE [LARGE SCALE GENOMIC DNA]</scope>
    <source>
        <strain evidence="13">DSM 24997</strain>
    </source>
</reference>
<dbReference type="RefSeq" id="WP_045671538.1">
    <property type="nucleotide sequence ID" value="NZ_CP011058.1"/>
</dbReference>
<dbReference type="GO" id="GO:0031071">
    <property type="term" value="F:cysteine desulfurase activity"/>
    <property type="evidence" value="ECO:0007669"/>
    <property type="project" value="UniProtKB-EC"/>
</dbReference>
<proteinExistence type="inferred from homology"/>
<dbReference type="NCBIfam" id="NF002806">
    <property type="entry name" value="PRK02948.1"/>
    <property type="match status" value="1"/>
</dbReference>
<comment type="similarity">
    <text evidence="2">Belongs to the class-V pyridoxal-phosphate-dependent aminotransferase family. NifS/IscS subfamily.</text>
</comment>
<organism evidence="12 13">
    <name type="scientific">Paenibacillus beijingensis</name>
    <dbReference type="NCBI Taxonomy" id="1126833"/>
    <lineage>
        <taxon>Bacteria</taxon>
        <taxon>Bacillati</taxon>
        <taxon>Bacillota</taxon>
        <taxon>Bacilli</taxon>
        <taxon>Bacillales</taxon>
        <taxon>Paenibacillaceae</taxon>
        <taxon>Paenibacillus</taxon>
    </lineage>
</organism>
<comment type="catalytic activity">
    <reaction evidence="9">
        <text>(sulfur carrier)-H + L-cysteine = (sulfur carrier)-SH + L-alanine</text>
        <dbReference type="Rhea" id="RHEA:43892"/>
        <dbReference type="Rhea" id="RHEA-COMP:14737"/>
        <dbReference type="Rhea" id="RHEA-COMP:14739"/>
        <dbReference type="ChEBI" id="CHEBI:29917"/>
        <dbReference type="ChEBI" id="CHEBI:35235"/>
        <dbReference type="ChEBI" id="CHEBI:57972"/>
        <dbReference type="ChEBI" id="CHEBI:64428"/>
        <dbReference type="EC" id="2.8.1.7"/>
    </reaction>
</comment>
<dbReference type="Gene3D" id="3.40.640.10">
    <property type="entry name" value="Type I PLP-dependent aspartate aminotransferase-like (Major domain)"/>
    <property type="match status" value="1"/>
</dbReference>
<evidence type="ECO:0000259" key="11">
    <source>
        <dbReference type="Pfam" id="PF00266"/>
    </source>
</evidence>
<dbReference type="Proteomes" id="UP000032633">
    <property type="component" value="Chromosome"/>
</dbReference>
<dbReference type="InterPro" id="IPR015421">
    <property type="entry name" value="PyrdxlP-dep_Trfase_major"/>
</dbReference>
<dbReference type="GO" id="GO:0046872">
    <property type="term" value="F:metal ion binding"/>
    <property type="evidence" value="ECO:0007669"/>
    <property type="project" value="UniProtKB-KW"/>
</dbReference>
<name>A0A0D5NLV3_9BACL</name>
<dbReference type="STRING" id="1126833.VN24_18015"/>
<gene>
    <name evidence="12" type="ORF">VN24_18015</name>
</gene>
<comment type="cofactor">
    <cofactor evidence="1 10">
        <name>pyridoxal 5'-phosphate</name>
        <dbReference type="ChEBI" id="CHEBI:597326"/>
    </cofactor>
</comment>
<dbReference type="SUPFAM" id="SSF53383">
    <property type="entry name" value="PLP-dependent transferases"/>
    <property type="match status" value="1"/>
</dbReference>
<evidence type="ECO:0000256" key="9">
    <source>
        <dbReference type="ARBA" id="ARBA00050776"/>
    </source>
</evidence>
<evidence type="ECO:0000256" key="3">
    <source>
        <dbReference type="ARBA" id="ARBA00012239"/>
    </source>
</evidence>
<dbReference type="InterPro" id="IPR015422">
    <property type="entry name" value="PyrdxlP-dep_Trfase_small"/>
</dbReference>
<dbReference type="HOGENOM" id="CLU_003433_0_0_9"/>
<evidence type="ECO:0000256" key="7">
    <source>
        <dbReference type="ARBA" id="ARBA00023004"/>
    </source>
</evidence>
<dbReference type="Gene3D" id="1.10.260.50">
    <property type="match status" value="1"/>
</dbReference>
<dbReference type="GO" id="GO:0051536">
    <property type="term" value="F:iron-sulfur cluster binding"/>
    <property type="evidence" value="ECO:0007669"/>
    <property type="project" value="UniProtKB-KW"/>
</dbReference>
<evidence type="ECO:0000256" key="1">
    <source>
        <dbReference type="ARBA" id="ARBA00001933"/>
    </source>
</evidence>
<protein>
    <recommendedName>
        <fullName evidence="3">cysteine desulfurase</fullName>
        <ecNumber evidence="3">2.8.1.7</ecNumber>
    </recommendedName>
</protein>
<dbReference type="EC" id="2.8.1.7" evidence="3"/>
<dbReference type="PATRIC" id="fig|1126833.4.peg.3963"/>
<keyword evidence="4" id="KW-0808">Transferase</keyword>
<dbReference type="PANTHER" id="PTHR11601:SF34">
    <property type="entry name" value="CYSTEINE DESULFURASE"/>
    <property type="match status" value="1"/>
</dbReference>
<sequence>MERFYFDHAATTPLHPEAAAAMLDVMQGPPGNASSIHSFGREARRVVNAARERIAGTLGCRPDEVIFTSGGTESNNTALTGVMAALRRSGKNHIVTTAIEHHAVLNVCEKLEREGVKVTYVPVDSAGRVSADDIAGAIGPDTGVVSVMYGNNETGTIQPIEEIGLAAEAAGVLLHVDAVQAYGKVAIDLQQLPVHMLTVSSHKINGPQGIGALYVKKGTPYYPLLFGGLQERKRRGGTENVAGIAGFGKAAEICAAELESRKLLWDKLRLYWIERMRRAAGDDISINGHELYRLPHIVNISFTGIDTESMLMNLDLAGIAASGGSACTAGALEPSHVLRAMGVPDSLLQSAVRFSFGLGNTLEELEQAAGKVETFLRRVRTTK</sequence>
<keyword evidence="5" id="KW-0479">Metal-binding</keyword>
<keyword evidence="7" id="KW-0408">Iron</keyword>
<dbReference type="Pfam" id="PF00266">
    <property type="entry name" value="Aminotran_5"/>
    <property type="match status" value="1"/>
</dbReference>
<dbReference type="PANTHER" id="PTHR11601">
    <property type="entry name" value="CYSTEINE DESULFURYLASE FAMILY MEMBER"/>
    <property type="match status" value="1"/>
</dbReference>
<keyword evidence="6" id="KW-0663">Pyridoxal phosphate</keyword>
<evidence type="ECO:0000256" key="6">
    <source>
        <dbReference type="ARBA" id="ARBA00022898"/>
    </source>
</evidence>
<evidence type="ECO:0000256" key="2">
    <source>
        <dbReference type="ARBA" id="ARBA00006490"/>
    </source>
</evidence>
<dbReference type="KEGG" id="pbj:VN24_18015"/>
<evidence type="ECO:0000256" key="8">
    <source>
        <dbReference type="ARBA" id="ARBA00023014"/>
    </source>
</evidence>
<dbReference type="FunFam" id="3.40.640.10:FF:000084">
    <property type="entry name" value="IscS-like cysteine desulfurase"/>
    <property type="match status" value="1"/>
</dbReference>
<evidence type="ECO:0000256" key="4">
    <source>
        <dbReference type="ARBA" id="ARBA00022679"/>
    </source>
</evidence>
<reference evidence="12 13" key="1">
    <citation type="journal article" date="2015" name="J. Biotechnol.">
        <title>Complete genome sequence of Paenibacillus beijingensis 7188(T) (=DSM 24997(T)), a novel rhizobacterium from jujube garden soil.</title>
        <authorList>
            <person name="Kwak Y."/>
            <person name="Shin J.H."/>
        </authorList>
    </citation>
    <scope>NUCLEOTIDE SEQUENCE [LARGE SCALE GENOMIC DNA]</scope>
    <source>
        <strain evidence="12 13">DSM 24997</strain>
    </source>
</reference>
<evidence type="ECO:0000256" key="5">
    <source>
        <dbReference type="ARBA" id="ARBA00022723"/>
    </source>
</evidence>
<dbReference type="PIRSF" id="PIRSF005572">
    <property type="entry name" value="NifS"/>
    <property type="match status" value="1"/>
</dbReference>
<evidence type="ECO:0000256" key="10">
    <source>
        <dbReference type="RuleBase" id="RU004504"/>
    </source>
</evidence>
<evidence type="ECO:0000313" key="13">
    <source>
        <dbReference type="Proteomes" id="UP000032633"/>
    </source>
</evidence>
<keyword evidence="13" id="KW-1185">Reference proteome</keyword>